<feature type="region of interest" description="Disordered" evidence="10">
    <location>
        <begin position="278"/>
        <end position="304"/>
    </location>
</feature>
<feature type="region of interest" description="Disordered" evidence="10">
    <location>
        <begin position="1"/>
        <end position="32"/>
    </location>
</feature>
<dbReference type="GeneID" id="77730436"/>
<keyword evidence="5" id="KW-0648">Protein biosynthesis</keyword>
<evidence type="ECO:0000256" key="2">
    <source>
        <dbReference type="ARBA" id="ARBA00007251"/>
    </source>
</evidence>
<evidence type="ECO:0000256" key="9">
    <source>
        <dbReference type="RuleBase" id="RU003814"/>
    </source>
</evidence>
<feature type="compositionally biased region" description="Polar residues" evidence="10">
    <location>
        <begin position="287"/>
        <end position="299"/>
    </location>
</feature>
<dbReference type="InterPro" id="IPR037171">
    <property type="entry name" value="NagB/RpiA_transferase-like"/>
</dbReference>
<evidence type="ECO:0000256" key="6">
    <source>
        <dbReference type="ARBA" id="ARBA00044208"/>
    </source>
</evidence>
<keyword evidence="3" id="KW-0963">Cytoplasm</keyword>
<dbReference type="InterPro" id="IPR051501">
    <property type="entry name" value="eIF2B_alpha/beta/delta"/>
</dbReference>
<comment type="caution">
    <text evidence="11">The sequence shown here is derived from an EMBL/GenBank/DDBJ whole genome shotgun (WGS) entry which is preliminary data.</text>
</comment>
<proteinExistence type="inferred from homology"/>
<dbReference type="InterPro" id="IPR000649">
    <property type="entry name" value="IF-2B-related"/>
</dbReference>
<dbReference type="EMBL" id="JAKWFO010000014">
    <property type="protein sequence ID" value="KAI9632416.1"/>
    <property type="molecule type" value="Genomic_DNA"/>
</dbReference>
<name>A0AA38LTB6_9TREE</name>
<dbReference type="Gene3D" id="3.40.50.10470">
    <property type="entry name" value="Translation initiation factor eif-2b, domain 2"/>
    <property type="match status" value="1"/>
</dbReference>
<dbReference type="Gene3D" id="1.20.120.1070">
    <property type="entry name" value="Translation initiation factor eIF-2B, N-terminal domain"/>
    <property type="match status" value="1"/>
</dbReference>
<accession>A0AA38LTB6</accession>
<organism evidence="11 12">
    <name type="scientific">Dioszegia hungarica</name>
    <dbReference type="NCBI Taxonomy" id="4972"/>
    <lineage>
        <taxon>Eukaryota</taxon>
        <taxon>Fungi</taxon>
        <taxon>Dikarya</taxon>
        <taxon>Basidiomycota</taxon>
        <taxon>Agaricomycotina</taxon>
        <taxon>Tremellomycetes</taxon>
        <taxon>Tremellales</taxon>
        <taxon>Bulleribasidiaceae</taxon>
        <taxon>Dioszegia</taxon>
    </lineage>
</organism>
<evidence type="ECO:0000256" key="10">
    <source>
        <dbReference type="SAM" id="MobiDB-lite"/>
    </source>
</evidence>
<evidence type="ECO:0000313" key="11">
    <source>
        <dbReference type="EMBL" id="KAI9632416.1"/>
    </source>
</evidence>
<comment type="subcellular location">
    <subcellularLocation>
        <location evidence="1">Cytoplasm</location>
        <location evidence="1">Cytosol</location>
    </subcellularLocation>
</comment>
<evidence type="ECO:0000256" key="7">
    <source>
        <dbReference type="ARBA" id="ARBA00044236"/>
    </source>
</evidence>
<dbReference type="SUPFAM" id="SSF100950">
    <property type="entry name" value="NagB/RpiA/CoA transferase-like"/>
    <property type="match status" value="1"/>
</dbReference>
<dbReference type="GO" id="GO:0005851">
    <property type="term" value="C:eukaryotic translation initiation factor 2B complex"/>
    <property type="evidence" value="ECO:0007669"/>
    <property type="project" value="TreeGrafter"/>
</dbReference>
<dbReference type="Proteomes" id="UP001164286">
    <property type="component" value="Unassembled WGS sequence"/>
</dbReference>
<comment type="subunit">
    <text evidence="8">Component of the translation initiation factor 2B (eIF2B) complex which is a heterodecamer of two sets of five different subunits: alpha, beta, gamma, delta and epsilon. Subunits alpha, beta and delta comprise a regulatory subcomplex and subunits epsilon and gamma comprise a catalytic subcomplex. Within the complex, the hexameric regulatory complex resides at the center, with the two heterodimeric catalytic subcomplexes bound on opposite sides.</text>
</comment>
<evidence type="ECO:0000313" key="12">
    <source>
        <dbReference type="Proteomes" id="UP001164286"/>
    </source>
</evidence>
<dbReference type="GO" id="GO:0005829">
    <property type="term" value="C:cytosol"/>
    <property type="evidence" value="ECO:0007669"/>
    <property type="project" value="UniProtKB-SubCell"/>
</dbReference>
<reference evidence="11" key="1">
    <citation type="journal article" date="2022" name="G3 (Bethesda)">
        <title>High quality genome of the basidiomycete yeast Dioszegia hungarica PDD-24b-2 isolated from cloud water.</title>
        <authorList>
            <person name="Jarrige D."/>
            <person name="Haridas S."/>
            <person name="Bleykasten-Grosshans C."/>
            <person name="Joly M."/>
            <person name="Nadalig T."/>
            <person name="Sancelme M."/>
            <person name="Vuilleumier S."/>
            <person name="Grigoriev I.V."/>
            <person name="Amato P."/>
            <person name="Bringel F."/>
        </authorList>
    </citation>
    <scope>NUCLEOTIDE SEQUENCE</scope>
    <source>
        <strain evidence="11">PDD-24b-2</strain>
    </source>
</reference>
<dbReference type="AlphaFoldDB" id="A0AA38LTB6"/>
<dbReference type="Pfam" id="PF01008">
    <property type="entry name" value="IF-2B"/>
    <property type="match status" value="1"/>
</dbReference>
<evidence type="ECO:0000256" key="1">
    <source>
        <dbReference type="ARBA" id="ARBA00004514"/>
    </source>
</evidence>
<dbReference type="RefSeq" id="XP_052942193.1">
    <property type="nucleotide sequence ID" value="XM_053091231.1"/>
</dbReference>
<evidence type="ECO:0000256" key="4">
    <source>
        <dbReference type="ARBA" id="ARBA00022540"/>
    </source>
</evidence>
<sequence>MPVASPQDMSRPVSGPSSSKTGKGKDSAPVRPVEEPFDIVGAYRRAHEENDYPHPLAAIMSLVKLVQASDSSTTTGMVLESTAARHTLKNTQPSLGVQAGSELWELFFNAAALDFPTDVPGFKEHLIKQGTYFCNVHAENCREKIADVAVGFLRDDSTILTHSYSRTVMKALLKAHKQHKRIKVYVTEAKPNCLGLKTYQELTEAGIPCTVVLDSAVAYVMERVDLVIVGSEAVVESGGLVSAVGTYQIGLIAKALSKPFYALAESYKFLRHYPLSQTDIPLPQPQDPNAQPQTPSNPRSVLKAKARPVSKPVYPLSFSASQLQSSASPHDKSNTAAGAIRSMTQEMLDRNPGVDLTTPDLIDFIITDLGTPLSPTSVSQYLVGLSIGGQRD</sequence>
<evidence type="ECO:0000256" key="3">
    <source>
        <dbReference type="ARBA" id="ARBA00022490"/>
    </source>
</evidence>
<keyword evidence="4" id="KW-0396">Initiation factor</keyword>
<protein>
    <recommendedName>
        <fullName evidence="6">Translation initiation factor eIF2B subunit alpha</fullName>
    </recommendedName>
    <alternativeName>
        <fullName evidence="7">eIF2B GDP-GTP exchange factor subunit alpha</fullName>
    </alternativeName>
</protein>
<feature type="compositionally biased region" description="Basic and acidic residues" evidence="10">
    <location>
        <begin position="23"/>
        <end position="32"/>
    </location>
</feature>
<comment type="similarity">
    <text evidence="2 9">Belongs to the eIF-2B alpha/beta/delta subunits family.</text>
</comment>
<dbReference type="InterPro" id="IPR042529">
    <property type="entry name" value="IF_2B-like_C"/>
</dbReference>
<dbReference type="GO" id="GO:0003743">
    <property type="term" value="F:translation initiation factor activity"/>
    <property type="evidence" value="ECO:0007669"/>
    <property type="project" value="UniProtKB-KW"/>
</dbReference>
<dbReference type="InterPro" id="IPR042528">
    <property type="entry name" value="elF-2B_alpha_N"/>
</dbReference>
<evidence type="ECO:0000256" key="5">
    <source>
        <dbReference type="ARBA" id="ARBA00022917"/>
    </source>
</evidence>
<evidence type="ECO:0000256" key="8">
    <source>
        <dbReference type="ARBA" id="ARBA00046432"/>
    </source>
</evidence>
<dbReference type="GO" id="GO:0005085">
    <property type="term" value="F:guanyl-nucleotide exchange factor activity"/>
    <property type="evidence" value="ECO:0007669"/>
    <property type="project" value="TreeGrafter"/>
</dbReference>
<keyword evidence="12" id="KW-1185">Reference proteome</keyword>
<dbReference type="PANTHER" id="PTHR45860">
    <property type="entry name" value="TRANSLATION INITIATION FACTOR EIF-2B SUBUNIT ALPHA"/>
    <property type="match status" value="1"/>
</dbReference>
<gene>
    <name evidence="11" type="ORF">MKK02DRAFT_40718</name>
</gene>
<dbReference type="PANTHER" id="PTHR45860:SF1">
    <property type="entry name" value="TRANSLATION INITIATION FACTOR EIF-2B SUBUNIT ALPHA"/>
    <property type="match status" value="1"/>
</dbReference>